<dbReference type="RefSeq" id="WP_072987809.1">
    <property type="nucleotide sequence ID" value="NZ_FQZB01000010.1"/>
</dbReference>
<dbReference type="AlphaFoldDB" id="A0A1M6LMQ3"/>
<evidence type="ECO:0008006" key="3">
    <source>
        <dbReference type="Google" id="ProtNLM"/>
    </source>
</evidence>
<dbReference type="STRING" id="1121302.SAMN02745163_02434"/>
<protein>
    <recommendedName>
        <fullName evidence="3">DUF3867 domain-containing protein</fullName>
    </recommendedName>
</protein>
<evidence type="ECO:0000313" key="1">
    <source>
        <dbReference type="EMBL" id="SHJ72521.1"/>
    </source>
</evidence>
<name>A0A1M6LMQ3_9CLOT</name>
<dbReference type="OrthoDB" id="1754214at2"/>
<reference evidence="1 2" key="1">
    <citation type="submission" date="2016-11" db="EMBL/GenBank/DDBJ databases">
        <authorList>
            <person name="Jaros S."/>
            <person name="Januszkiewicz K."/>
            <person name="Wedrychowicz H."/>
        </authorList>
    </citation>
    <scope>NUCLEOTIDE SEQUENCE [LARGE SCALE GENOMIC DNA]</scope>
    <source>
        <strain evidence="1 2">DSM 21758</strain>
    </source>
</reference>
<dbReference type="InterPro" id="IPR024218">
    <property type="entry name" value="DUF3867"/>
</dbReference>
<accession>A0A1M6LMQ3</accession>
<organism evidence="1 2">
    <name type="scientific">Clostridium cavendishii DSM 21758</name>
    <dbReference type="NCBI Taxonomy" id="1121302"/>
    <lineage>
        <taxon>Bacteria</taxon>
        <taxon>Bacillati</taxon>
        <taxon>Bacillota</taxon>
        <taxon>Clostridia</taxon>
        <taxon>Eubacteriales</taxon>
        <taxon>Clostridiaceae</taxon>
        <taxon>Clostridium</taxon>
    </lineage>
</organism>
<evidence type="ECO:0000313" key="2">
    <source>
        <dbReference type="Proteomes" id="UP000184310"/>
    </source>
</evidence>
<proteinExistence type="predicted"/>
<dbReference type="Pfam" id="PF12983">
    <property type="entry name" value="DUF3867"/>
    <property type="match status" value="1"/>
</dbReference>
<dbReference type="EMBL" id="FQZB01000010">
    <property type="protein sequence ID" value="SHJ72521.1"/>
    <property type="molecule type" value="Genomic_DNA"/>
</dbReference>
<keyword evidence="2" id="KW-1185">Reference proteome</keyword>
<dbReference type="Proteomes" id="UP000184310">
    <property type="component" value="Unassembled WGS sequence"/>
</dbReference>
<gene>
    <name evidence="1" type="ORF">SAMN02745163_02434</name>
</gene>
<sequence length="187" mass="22256">MDDKIVDFNELKNKARDKDIEKFESYIYDCYYAFAEGRLTMADLNKNIRKYMDDNNISEEKFFNIQKEMMKRYGLDVDSLEEQMKGFGINMGGLNVQKDYESIRKNLSFKEKYKGKIIERNISQYNIKNEFNEVEVLLEDNKVILKSEGHIDLKDVELNEFLCSYKKIVNDEKLNISICENTNSYDY</sequence>